<dbReference type="AlphaFoldDB" id="A0A271J3T1"/>
<dbReference type="SUPFAM" id="SSF75304">
    <property type="entry name" value="Amidase signature (AS) enzymes"/>
    <property type="match status" value="1"/>
</dbReference>
<feature type="region of interest" description="Disordered" evidence="1">
    <location>
        <begin position="106"/>
        <end position="127"/>
    </location>
</feature>
<accession>A0A271J3T1</accession>
<feature type="signal peptide" evidence="2">
    <location>
        <begin position="1"/>
        <end position="24"/>
    </location>
</feature>
<name>A0A271J3T1_9BACT</name>
<evidence type="ECO:0000313" key="4">
    <source>
        <dbReference type="EMBL" id="PAP78191.1"/>
    </source>
</evidence>
<feature type="domain" description="Amidase" evidence="3">
    <location>
        <begin position="156"/>
        <end position="512"/>
    </location>
</feature>
<evidence type="ECO:0000256" key="2">
    <source>
        <dbReference type="SAM" id="SignalP"/>
    </source>
</evidence>
<dbReference type="Pfam" id="PF01425">
    <property type="entry name" value="Amidase"/>
    <property type="match status" value="1"/>
</dbReference>
<keyword evidence="5" id="KW-1185">Reference proteome</keyword>
<feature type="chain" id="PRO_5012560624" evidence="2">
    <location>
        <begin position="25"/>
        <end position="573"/>
    </location>
</feature>
<keyword evidence="2" id="KW-0732">Signal</keyword>
<dbReference type="PANTHER" id="PTHR11895">
    <property type="entry name" value="TRANSAMIDASE"/>
    <property type="match status" value="1"/>
</dbReference>
<dbReference type="Proteomes" id="UP000216339">
    <property type="component" value="Unassembled WGS sequence"/>
</dbReference>
<evidence type="ECO:0000313" key="5">
    <source>
        <dbReference type="Proteomes" id="UP000216339"/>
    </source>
</evidence>
<dbReference type="InterPro" id="IPR023631">
    <property type="entry name" value="Amidase_dom"/>
</dbReference>
<dbReference type="GO" id="GO:0050567">
    <property type="term" value="F:glutaminyl-tRNA synthase (glutamine-hydrolyzing) activity"/>
    <property type="evidence" value="ECO:0007669"/>
    <property type="project" value="TreeGrafter"/>
</dbReference>
<dbReference type="InterPro" id="IPR006311">
    <property type="entry name" value="TAT_signal"/>
</dbReference>
<sequence length="573" mass="60700">MPDRRRFLASVGALAVGAALPASAALPAPLDAHRLGPGAPPPNGPRPDLTVDQLEAAEAVQGLSFTPEDRALMLDDVVERLESLEAIREAEPPNSVPPALTLDLSLSGDERPGPGLGAVVPRPDVRQRPADDRDLAFASIPELGALLRSGAVTSVELTELALRRLRAFDPTLQAVVSYLEDRALETARARDRELAAGVDRGPLHGIPYGAKDLLAARGAPTTWGAEPYRDQAIDEDAVVVRRLEAAGAVLVAKLTLGALAWGDVWFGGTTKNPWNPDQGASGSSAGPGAAVAAGLVPFAIGSETLGSIVSPSTRNGVTGLRPTFGRVPTDGAMALSWSMDKLGPMTRSAVDAALVFDAIRGPLTGEDAAFPFRPDTPLADLRVGTIVPDEGDDEGAEADRATVAVLRRLGVEPVRVALPDDLPVDALSLILEAEAAAAFDGLTRSRGTDRLVRQERNAWPNVFRHARHIPAVEYINANRIRTQLMRAMAGLMSRLDVLVTPSFGNAGLLITNLTGHPAVAIPNGLFPVEGFEDRRQPHSITFLGPLWGEHHALRLAHAVQEATDWHRQRPSVS</sequence>
<dbReference type="RefSeq" id="WP_095511874.1">
    <property type="nucleotide sequence ID" value="NZ_MQWD01000001.1"/>
</dbReference>
<reference evidence="4 5" key="1">
    <citation type="submission" date="2016-11" db="EMBL/GenBank/DDBJ databases">
        <title>Study of marine rhodopsin-containing bacteria.</title>
        <authorList>
            <person name="Yoshizawa S."/>
            <person name="Kumagai Y."/>
            <person name="Kogure K."/>
        </authorList>
    </citation>
    <scope>NUCLEOTIDE SEQUENCE [LARGE SCALE GENOMIC DNA]</scope>
    <source>
        <strain evidence="4 5">SAORIC-28</strain>
    </source>
</reference>
<dbReference type="InterPro" id="IPR000120">
    <property type="entry name" value="Amidase"/>
</dbReference>
<dbReference type="InterPro" id="IPR036928">
    <property type="entry name" value="AS_sf"/>
</dbReference>
<evidence type="ECO:0000256" key="1">
    <source>
        <dbReference type="SAM" id="MobiDB-lite"/>
    </source>
</evidence>
<evidence type="ECO:0000259" key="3">
    <source>
        <dbReference type="Pfam" id="PF01425"/>
    </source>
</evidence>
<dbReference type="EMBL" id="MQWD01000001">
    <property type="protein sequence ID" value="PAP78191.1"/>
    <property type="molecule type" value="Genomic_DNA"/>
</dbReference>
<gene>
    <name evidence="4" type="ORF">BSZ37_18035</name>
</gene>
<proteinExistence type="predicted"/>
<dbReference type="PANTHER" id="PTHR11895:SF73">
    <property type="entry name" value="AMIDASE FAMILY PROTEIN"/>
    <property type="match status" value="1"/>
</dbReference>
<dbReference type="Gene3D" id="3.90.1300.10">
    <property type="entry name" value="Amidase signature (AS) domain"/>
    <property type="match status" value="1"/>
</dbReference>
<protein>
    <submittedName>
        <fullName evidence="4">Amidase</fullName>
    </submittedName>
</protein>
<comment type="caution">
    <text evidence="4">The sequence shown here is derived from an EMBL/GenBank/DDBJ whole genome shotgun (WGS) entry which is preliminary data.</text>
</comment>
<dbReference type="OrthoDB" id="9811471at2"/>
<dbReference type="PROSITE" id="PS51318">
    <property type="entry name" value="TAT"/>
    <property type="match status" value="1"/>
</dbReference>
<organism evidence="4 5">
    <name type="scientific">Rubrivirga marina</name>
    <dbReference type="NCBI Taxonomy" id="1196024"/>
    <lineage>
        <taxon>Bacteria</taxon>
        <taxon>Pseudomonadati</taxon>
        <taxon>Rhodothermota</taxon>
        <taxon>Rhodothermia</taxon>
        <taxon>Rhodothermales</taxon>
        <taxon>Rubricoccaceae</taxon>
        <taxon>Rubrivirga</taxon>
    </lineage>
</organism>